<evidence type="ECO:0000256" key="6">
    <source>
        <dbReference type="ARBA" id="ARBA00023136"/>
    </source>
</evidence>
<keyword evidence="3" id="KW-1003">Cell membrane</keyword>
<gene>
    <name evidence="8" type="ORF">POJ06DRAFT_96001</name>
</gene>
<dbReference type="Proteomes" id="UP001217417">
    <property type="component" value="Unassembled WGS sequence"/>
</dbReference>
<evidence type="ECO:0000256" key="5">
    <source>
        <dbReference type="ARBA" id="ARBA00022989"/>
    </source>
</evidence>
<keyword evidence="6 7" id="KW-0472">Membrane</keyword>
<evidence type="ECO:0000256" key="1">
    <source>
        <dbReference type="ARBA" id="ARBA00004651"/>
    </source>
</evidence>
<evidence type="ECO:0000256" key="4">
    <source>
        <dbReference type="ARBA" id="ARBA00022692"/>
    </source>
</evidence>
<organism evidence="8 9">
    <name type="scientific">Lipomyces tetrasporus</name>
    <dbReference type="NCBI Taxonomy" id="54092"/>
    <lineage>
        <taxon>Eukaryota</taxon>
        <taxon>Fungi</taxon>
        <taxon>Dikarya</taxon>
        <taxon>Ascomycota</taxon>
        <taxon>Saccharomycotina</taxon>
        <taxon>Lipomycetes</taxon>
        <taxon>Lipomycetales</taxon>
        <taxon>Lipomycetaceae</taxon>
        <taxon>Lipomyces</taxon>
    </lineage>
</organism>
<comment type="subcellular location">
    <subcellularLocation>
        <location evidence="1">Cell membrane</location>
        <topology evidence="1">Multi-pass membrane protein</topology>
    </subcellularLocation>
</comment>
<dbReference type="PANTHER" id="PTHR23502:SF186">
    <property type="entry name" value="MAJOR FACILITATOR SUPERFAMILY (MFS) PROFILE DOMAIN-CONTAINING PROTEIN"/>
    <property type="match status" value="1"/>
</dbReference>
<reference evidence="8" key="1">
    <citation type="submission" date="2023-03" db="EMBL/GenBank/DDBJ databases">
        <title>Near-Complete genome sequence of Lipomyces tetrasporous NRRL Y-64009, an oleaginous yeast capable of growing on lignocellulosic hydrolysates.</title>
        <authorList>
            <consortium name="Lawrence Berkeley National Laboratory"/>
            <person name="Jagtap S.S."/>
            <person name="Liu J.-J."/>
            <person name="Walukiewicz H.E."/>
            <person name="Pangilinan J."/>
            <person name="Lipzen A."/>
            <person name="Ahrendt S."/>
            <person name="Koriabine M."/>
            <person name="Cobaugh K."/>
            <person name="Salamov A."/>
            <person name="Yoshinaga Y."/>
            <person name="Ng V."/>
            <person name="Daum C."/>
            <person name="Grigoriev I.V."/>
            <person name="Slininger P.J."/>
            <person name="Dien B.S."/>
            <person name="Jin Y.-S."/>
            <person name="Rao C.V."/>
        </authorList>
    </citation>
    <scope>NUCLEOTIDE SEQUENCE</scope>
    <source>
        <strain evidence="8">NRRL Y-64009</strain>
    </source>
</reference>
<dbReference type="PANTHER" id="PTHR23502">
    <property type="entry name" value="MAJOR FACILITATOR SUPERFAMILY"/>
    <property type="match status" value="1"/>
</dbReference>
<evidence type="ECO:0000256" key="7">
    <source>
        <dbReference type="SAM" id="Phobius"/>
    </source>
</evidence>
<dbReference type="Gene3D" id="1.20.1720.10">
    <property type="entry name" value="Multidrug resistance protein D"/>
    <property type="match status" value="1"/>
</dbReference>
<keyword evidence="5 7" id="KW-1133">Transmembrane helix</keyword>
<evidence type="ECO:0000313" key="8">
    <source>
        <dbReference type="EMBL" id="KAJ8101395.1"/>
    </source>
</evidence>
<sequence>MIIDLGYVAAEFHETNTTIFSFMVSIFVLGFGWGPMLLRAPLRELYGRKYVIFNVGCAWANSVDTFLACRFLGGFLGCASLVVGGGVISDMFRREEMGSASSAFALGPLN</sequence>
<keyword evidence="9" id="KW-1185">Reference proteome</keyword>
<evidence type="ECO:0008006" key="10">
    <source>
        <dbReference type="Google" id="ProtNLM"/>
    </source>
</evidence>
<dbReference type="GO" id="GO:0005886">
    <property type="term" value="C:plasma membrane"/>
    <property type="evidence" value="ECO:0007669"/>
    <property type="project" value="UniProtKB-SubCell"/>
</dbReference>
<dbReference type="RefSeq" id="XP_056044845.1">
    <property type="nucleotide sequence ID" value="XM_056191812.1"/>
</dbReference>
<name>A0AAD7VUM1_9ASCO</name>
<keyword evidence="4 7" id="KW-0812">Transmembrane</keyword>
<dbReference type="EMBL" id="JARPMG010000004">
    <property type="protein sequence ID" value="KAJ8101395.1"/>
    <property type="molecule type" value="Genomic_DNA"/>
</dbReference>
<dbReference type="InterPro" id="IPR036259">
    <property type="entry name" value="MFS_trans_sf"/>
</dbReference>
<evidence type="ECO:0000313" key="9">
    <source>
        <dbReference type="Proteomes" id="UP001217417"/>
    </source>
</evidence>
<comment type="caution">
    <text evidence="8">The sequence shown here is derived from an EMBL/GenBank/DDBJ whole genome shotgun (WGS) entry which is preliminary data.</text>
</comment>
<dbReference type="GeneID" id="80886978"/>
<keyword evidence="2" id="KW-0813">Transport</keyword>
<evidence type="ECO:0000256" key="3">
    <source>
        <dbReference type="ARBA" id="ARBA00022475"/>
    </source>
</evidence>
<dbReference type="AlphaFoldDB" id="A0AAD7VUM1"/>
<dbReference type="GO" id="GO:0022857">
    <property type="term" value="F:transmembrane transporter activity"/>
    <property type="evidence" value="ECO:0007669"/>
    <property type="project" value="TreeGrafter"/>
</dbReference>
<accession>A0AAD7VUM1</accession>
<proteinExistence type="predicted"/>
<dbReference type="SUPFAM" id="SSF103473">
    <property type="entry name" value="MFS general substrate transporter"/>
    <property type="match status" value="1"/>
</dbReference>
<evidence type="ECO:0000256" key="2">
    <source>
        <dbReference type="ARBA" id="ARBA00022448"/>
    </source>
</evidence>
<feature type="transmembrane region" description="Helical" evidence="7">
    <location>
        <begin position="19"/>
        <end position="38"/>
    </location>
</feature>
<feature type="transmembrane region" description="Helical" evidence="7">
    <location>
        <begin position="74"/>
        <end position="92"/>
    </location>
</feature>
<protein>
    <recommendedName>
        <fullName evidence="10">Major facilitator superfamily (MFS) profile domain-containing protein</fullName>
    </recommendedName>
</protein>